<dbReference type="Gene3D" id="3.40.630.40">
    <property type="entry name" value="Zn-dependent exopeptidases"/>
    <property type="match status" value="1"/>
</dbReference>
<dbReference type="EMBL" id="JAMDLW010000025">
    <property type="protein sequence ID" value="MCY9521690.1"/>
    <property type="molecule type" value="Genomic_DNA"/>
</dbReference>
<dbReference type="CDD" id="cd02696">
    <property type="entry name" value="MurNAc-LAA"/>
    <property type="match status" value="1"/>
</dbReference>
<keyword evidence="1" id="KW-0378">Hydrolase</keyword>
<feature type="transmembrane region" description="Helical" evidence="2">
    <location>
        <begin position="12"/>
        <end position="31"/>
    </location>
</feature>
<dbReference type="RefSeq" id="WP_254912196.1">
    <property type="nucleotide sequence ID" value="NZ_JAMDLV010000103.1"/>
</dbReference>
<accession>A0ABT4DWR8</accession>
<proteinExistence type="predicted"/>
<dbReference type="PANTHER" id="PTHR30404:SF0">
    <property type="entry name" value="N-ACETYLMURAMOYL-L-ALANINE AMIDASE AMIC"/>
    <property type="match status" value="1"/>
</dbReference>
<name>A0ABT4DWR8_9BACL</name>
<keyword evidence="2" id="KW-0472">Membrane</keyword>
<gene>
    <name evidence="4" type="ORF">M5X09_18810</name>
</gene>
<organism evidence="4 5">
    <name type="scientific">Paenibacillus apiarius</name>
    <dbReference type="NCBI Taxonomy" id="46240"/>
    <lineage>
        <taxon>Bacteria</taxon>
        <taxon>Bacillati</taxon>
        <taxon>Bacillota</taxon>
        <taxon>Bacilli</taxon>
        <taxon>Bacillales</taxon>
        <taxon>Paenibacillaceae</taxon>
        <taxon>Paenibacillus</taxon>
    </lineage>
</organism>
<dbReference type="SUPFAM" id="SSF53187">
    <property type="entry name" value="Zn-dependent exopeptidases"/>
    <property type="match status" value="1"/>
</dbReference>
<sequence>MIQKIRILSPHHYRWIVGALCMLLFGAAVLFPGNAAYAHSPSAPIHHVLFIPDKNMPVGNVLQEGQPLSNVFLSKLVLIDAGHGGIDGGTSHGDVLEKNINLAIAKKLYLLLKARGIPVILNRTGDYALSDDNRWSATRSRHRKDLAQRRQLSEEIPVSLFISLHVNWSKNSAARGPVVLHQNEGRSRMLAKLIQDSLNSMFGTRSQPELGKTYYLLRRVQQPAVIVETGFISNARDRSLLTQPRTQREIAARISDAIVHYQLLF</sequence>
<dbReference type="SMART" id="SM00646">
    <property type="entry name" value="Ami_3"/>
    <property type="match status" value="1"/>
</dbReference>
<protein>
    <submittedName>
        <fullName evidence="4">N-acetylmuramoyl-L-alanine amidase</fullName>
    </submittedName>
</protein>
<dbReference type="Proteomes" id="UP001207626">
    <property type="component" value="Unassembled WGS sequence"/>
</dbReference>
<evidence type="ECO:0000313" key="5">
    <source>
        <dbReference type="Proteomes" id="UP001207626"/>
    </source>
</evidence>
<evidence type="ECO:0000259" key="3">
    <source>
        <dbReference type="SMART" id="SM00646"/>
    </source>
</evidence>
<evidence type="ECO:0000256" key="1">
    <source>
        <dbReference type="ARBA" id="ARBA00022801"/>
    </source>
</evidence>
<keyword evidence="5" id="KW-1185">Reference proteome</keyword>
<evidence type="ECO:0000256" key="2">
    <source>
        <dbReference type="SAM" id="Phobius"/>
    </source>
</evidence>
<dbReference type="PANTHER" id="PTHR30404">
    <property type="entry name" value="N-ACETYLMURAMOYL-L-ALANINE AMIDASE"/>
    <property type="match status" value="1"/>
</dbReference>
<keyword evidence="2" id="KW-1133">Transmembrane helix</keyword>
<comment type="caution">
    <text evidence="4">The sequence shown here is derived from an EMBL/GenBank/DDBJ whole genome shotgun (WGS) entry which is preliminary data.</text>
</comment>
<dbReference type="InterPro" id="IPR050695">
    <property type="entry name" value="N-acetylmuramoyl_amidase_3"/>
</dbReference>
<reference evidence="4 5" key="1">
    <citation type="submission" date="2022-05" db="EMBL/GenBank/DDBJ databases">
        <title>Genome Sequencing of Bee-Associated Microbes.</title>
        <authorList>
            <person name="Dunlap C."/>
        </authorList>
    </citation>
    <scope>NUCLEOTIDE SEQUENCE [LARGE SCALE GENOMIC DNA]</scope>
    <source>
        <strain evidence="4 5">NRRL NRS-1438</strain>
    </source>
</reference>
<evidence type="ECO:0000313" key="4">
    <source>
        <dbReference type="EMBL" id="MCY9521690.1"/>
    </source>
</evidence>
<feature type="domain" description="MurNAc-LAA" evidence="3">
    <location>
        <begin position="150"/>
        <end position="259"/>
    </location>
</feature>
<keyword evidence="2" id="KW-0812">Transmembrane</keyword>
<dbReference type="InterPro" id="IPR002508">
    <property type="entry name" value="MurNAc-LAA_cat"/>
</dbReference>
<dbReference type="Pfam" id="PF01520">
    <property type="entry name" value="Amidase_3"/>
    <property type="match status" value="1"/>
</dbReference>